<dbReference type="Pfam" id="PF00873">
    <property type="entry name" value="ACR_tran"/>
    <property type="match status" value="1"/>
</dbReference>
<organism evidence="3 4">
    <name type="scientific">Candidatus Afipia apatlaquensis</name>
    <dbReference type="NCBI Taxonomy" id="2712852"/>
    <lineage>
        <taxon>Bacteria</taxon>
        <taxon>Pseudomonadati</taxon>
        <taxon>Pseudomonadota</taxon>
        <taxon>Alphaproteobacteria</taxon>
        <taxon>Hyphomicrobiales</taxon>
        <taxon>Nitrobacteraceae</taxon>
        <taxon>Afipia</taxon>
    </lineage>
</organism>
<dbReference type="PANTHER" id="PTHR32063">
    <property type="match status" value="1"/>
</dbReference>
<evidence type="ECO:0000313" key="3">
    <source>
        <dbReference type="EMBL" id="NGX93819.1"/>
    </source>
</evidence>
<reference evidence="3" key="1">
    <citation type="submission" date="2020-02" db="EMBL/GenBank/DDBJ databases">
        <title>Draft genome sequence of Candidatus Afipia apatlaquensis IBT-C3, a potential strain for decolorization of textile dyes.</title>
        <authorList>
            <person name="Sanchez-Reyes A."/>
            <person name="Breton-Deval L."/>
            <person name="Mangelson H."/>
            <person name="Sanchez-Flores A."/>
        </authorList>
    </citation>
    <scope>NUCLEOTIDE SEQUENCE [LARGE SCALE GENOMIC DNA]</scope>
    <source>
        <strain evidence="3">IBT-C3</strain>
    </source>
</reference>
<feature type="non-terminal residue" evidence="3">
    <location>
        <position position="1"/>
    </location>
</feature>
<keyword evidence="1" id="KW-1133">Transmembrane helix</keyword>
<evidence type="ECO:0008006" key="5">
    <source>
        <dbReference type="Google" id="ProtNLM"/>
    </source>
</evidence>
<proteinExistence type="predicted"/>
<dbReference type="EMBL" id="JAAMRR010000037">
    <property type="protein sequence ID" value="NGX93819.1"/>
    <property type="molecule type" value="Genomic_DNA"/>
</dbReference>
<dbReference type="PANTHER" id="PTHR32063:SF24">
    <property type="entry name" value="CATION EFFLUX SYSTEM (ACRB_ACRD_ACRF FAMILY)"/>
    <property type="match status" value="1"/>
</dbReference>
<feature type="transmembrane region" description="Helical" evidence="1">
    <location>
        <begin position="32"/>
        <end position="59"/>
    </location>
</feature>
<name>A0A7C9RCJ4_9BRAD</name>
<keyword evidence="1" id="KW-0812">Transmembrane</keyword>
<dbReference type="GO" id="GO:0042910">
    <property type="term" value="F:xenobiotic transmembrane transporter activity"/>
    <property type="evidence" value="ECO:0007669"/>
    <property type="project" value="TreeGrafter"/>
</dbReference>
<keyword evidence="2" id="KW-0732">Signal</keyword>
<dbReference type="GO" id="GO:0005886">
    <property type="term" value="C:plasma membrane"/>
    <property type="evidence" value="ECO:0007669"/>
    <property type="project" value="TreeGrafter"/>
</dbReference>
<feature type="chain" id="PRO_5028990853" description="Efflux RND transporter permease subunit" evidence="2">
    <location>
        <begin position="23"/>
        <end position="79"/>
    </location>
</feature>
<protein>
    <recommendedName>
        <fullName evidence="5">Efflux RND transporter permease subunit</fullName>
    </recommendedName>
</protein>
<comment type="caution">
    <text evidence="3">The sequence shown here is derived from an EMBL/GenBank/DDBJ whole genome shotgun (WGS) entry which is preliminary data.</text>
</comment>
<gene>
    <name evidence="3" type="ORF">G4V63_00780</name>
</gene>
<accession>A0A7C9RCJ4</accession>
<dbReference type="Gene3D" id="1.20.1640.10">
    <property type="entry name" value="Multidrug efflux transporter AcrB transmembrane domain"/>
    <property type="match status" value="1"/>
</dbReference>
<keyword evidence="4" id="KW-1185">Reference proteome</keyword>
<evidence type="ECO:0000313" key="4">
    <source>
        <dbReference type="Proteomes" id="UP000480266"/>
    </source>
</evidence>
<sequence length="79" mass="8294">RFRPVIMTALVASLGFVPMALATGTGAEVQKPLATVVIGGLLSATLLTLLVLPALYSYFASVESQTKSDRAFAPRRAAE</sequence>
<feature type="signal peptide" evidence="2">
    <location>
        <begin position="1"/>
        <end position="22"/>
    </location>
</feature>
<dbReference type="InterPro" id="IPR001036">
    <property type="entry name" value="Acrflvin-R"/>
</dbReference>
<evidence type="ECO:0000256" key="2">
    <source>
        <dbReference type="SAM" id="SignalP"/>
    </source>
</evidence>
<keyword evidence="1" id="KW-0472">Membrane</keyword>
<dbReference type="SUPFAM" id="SSF82866">
    <property type="entry name" value="Multidrug efflux transporter AcrB transmembrane domain"/>
    <property type="match status" value="1"/>
</dbReference>
<dbReference type="Proteomes" id="UP000480266">
    <property type="component" value="Unassembled WGS sequence"/>
</dbReference>
<dbReference type="AlphaFoldDB" id="A0A7C9RCJ4"/>
<evidence type="ECO:0000256" key="1">
    <source>
        <dbReference type="SAM" id="Phobius"/>
    </source>
</evidence>